<dbReference type="HAMAP" id="MF_00028">
    <property type="entry name" value="CobQ"/>
    <property type="match status" value="1"/>
</dbReference>
<evidence type="ECO:0000313" key="11">
    <source>
        <dbReference type="Proteomes" id="UP000199356"/>
    </source>
</evidence>
<keyword evidence="4 7" id="KW-0169">Cobalamin biosynthesis</keyword>
<name>A0A1I5M304_9RHOB</name>
<sequence length="490" mass="51517">MTEGSGMTRAIMIQGAGSNVGKSMLVAGLARACLRRGLSVAPFKPQNMSNNAAVTADGGEIGRAQALQARAAGRDPVVDMNPVLLKPETDTGAQVVVQGRRVATLKAREYGARKAEWLPAALQSFRRLASTADLVLIEGAGSPAEVNLRAGDIANMGFAEAAGLPVVLVGDIDRGGVIAQCVGTHAVLPDADRVRIKAFAINKFRGDVRLFDDGLAEIARLTGWDALGVVPWFDRAWQLPAEDALDISSGPRGGALKIAVPTLSRIANFDDLDPLSNEPGVEVRLVRAGAPLPGDADLVLIPGTKATIADLAFFRAQGWDIDLRAHVRRGGRVLGICGGYQMLGRAIADPEGIEGPPARVEGLGLLDVETVMRPMKRLALSNAVDRASGEAVAGYEIHIGRTEGPDCARAWLDLDGRPEGAASPDVRVSGCYLHGLFTADGFRRAFLSGMGAPVSDVSYAATVEAALDALAEHLETHMDIDRLLTLAEPV</sequence>
<gene>
    <name evidence="7" type="primary">cobQ</name>
    <name evidence="10" type="ORF">SAMN04488047_10238</name>
</gene>
<dbReference type="PROSITE" id="PS51274">
    <property type="entry name" value="GATASE_COBBQ"/>
    <property type="match status" value="1"/>
</dbReference>
<evidence type="ECO:0000256" key="5">
    <source>
        <dbReference type="ARBA" id="ARBA00022962"/>
    </source>
</evidence>
<dbReference type="PANTHER" id="PTHR21343:SF1">
    <property type="entry name" value="COBYRIC ACID SYNTHASE"/>
    <property type="match status" value="1"/>
</dbReference>
<dbReference type="NCBIfam" id="NF001989">
    <property type="entry name" value="PRK00784.1"/>
    <property type="match status" value="1"/>
</dbReference>
<dbReference type="NCBIfam" id="TIGR00313">
    <property type="entry name" value="cobQ"/>
    <property type="match status" value="1"/>
</dbReference>
<dbReference type="STRING" id="441119.SAMN04488047_10238"/>
<protein>
    <recommendedName>
        <fullName evidence="3 7">Cobyric acid synthase</fullName>
    </recommendedName>
</protein>
<comment type="similarity">
    <text evidence="2 7">Belongs to the CobB/CobQ family. CobQ subfamily.</text>
</comment>
<dbReference type="InterPro" id="IPR002586">
    <property type="entry name" value="CobQ/CobB/MinD/ParA_Nub-bd_dom"/>
</dbReference>
<dbReference type="InterPro" id="IPR029062">
    <property type="entry name" value="Class_I_gatase-like"/>
</dbReference>
<dbReference type="GO" id="GO:0003824">
    <property type="term" value="F:catalytic activity"/>
    <property type="evidence" value="ECO:0007669"/>
    <property type="project" value="InterPro"/>
</dbReference>
<dbReference type="EMBL" id="FOXA01000002">
    <property type="protein sequence ID" value="SFP03336.1"/>
    <property type="molecule type" value="Genomic_DNA"/>
</dbReference>
<dbReference type="Proteomes" id="UP000199356">
    <property type="component" value="Unassembled WGS sequence"/>
</dbReference>
<dbReference type="AlphaFoldDB" id="A0A1I5M304"/>
<keyword evidence="5 7" id="KW-0315">Glutamine amidotransferase</keyword>
<dbReference type="InterPro" id="IPR033949">
    <property type="entry name" value="CobQ_GATase1"/>
</dbReference>
<evidence type="ECO:0000256" key="1">
    <source>
        <dbReference type="ARBA" id="ARBA00004953"/>
    </source>
</evidence>
<evidence type="ECO:0000256" key="6">
    <source>
        <dbReference type="ARBA" id="ARBA00025166"/>
    </source>
</evidence>
<dbReference type="InterPro" id="IPR004459">
    <property type="entry name" value="CobQ_synth"/>
</dbReference>
<dbReference type="InterPro" id="IPR027417">
    <property type="entry name" value="P-loop_NTPase"/>
</dbReference>
<evidence type="ECO:0000256" key="2">
    <source>
        <dbReference type="ARBA" id="ARBA00006205"/>
    </source>
</evidence>
<evidence type="ECO:0000259" key="9">
    <source>
        <dbReference type="Pfam" id="PF07685"/>
    </source>
</evidence>
<keyword evidence="11" id="KW-1185">Reference proteome</keyword>
<dbReference type="Pfam" id="PF07685">
    <property type="entry name" value="GATase_3"/>
    <property type="match status" value="1"/>
</dbReference>
<comment type="function">
    <text evidence="6 7">Catalyzes amidations at positions B, D, E, and G on adenosylcobyrinic A,C-diamide. NH(2) groups are provided by glutamine, and one molecule of ATP is hydrogenolyzed for each amidation.</text>
</comment>
<feature type="active site" description="Nucleophile" evidence="7">
    <location>
        <position position="337"/>
    </location>
</feature>
<dbReference type="GO" id="GO:0015420">
    <property type="term" value="F:ABC-type vitamin B12 transporter activity"/>
    <property type="evidence" value="ECO:0007669"/>
    <property type="project" value="UniProtKB-UniRule"/>
</dbReference>
<dbReference type="Gene3D" id="3.40.50.880">
    <property type="match status" value="1"/>
</dbReference>
<dbReference type="PANTHER" id="PTHR21343">
    <property type="entry name" value="DETHIOBIOTIN SYNTHETASE"/>
    <property type="match status" value="1"/>
</dbReference>
<evidence type="ECO:0000313" key="10">
    <source>
        <dbReference type="EMBL" id="SFP03336.1"/>
    </source>
</evidence>
<evidence type="ECO:0000256" key="3">
    <source>
        <dbReference type="ARBA" id="ARBA00019833"/>
    </source>
</evidence>
<evidence type="ECO:0000259" key="8">
    <source>
        <dbReference type="Pfam" id="PF01656"/>
    </source>
</evidence>
<dbReference type="SUPFAM" id="SSF52540">
    <property type="entry name" value="P-loop containing nucleoside triphosphate hydrolases"/>
    <property type="match status" value="1"/>
</dbReference>
<dbReference type="UniPathway" id="UPA00148"/>
<dbReference type="Pfam" id="PF01656">
    <property type="entry name" value="CbiA"/>
    <property type="match status" value="1"/>
</dbReference>
<dbReference type="CDD" id="cd01750">
    <property type="entry name" value="GATase1_CobQ"/>
    <property type="match status" value="1"/>
</dbReference>
<reference evidence="10 11" key="1">
    <citation type="submission" date="2016-10" db="EMBL/GenBank/DDBJ databases">
        <authorList>
            <person name="de Groot N.N."/>
        </authorList>
    </citation>
    <scope>NUCLEOTIDE SEQUENCE [LARGE SCALE GENOMIC DNA]</scope>
    <source>
        <strain evidence="10 11">DSM 19547</strain>
    </source>
</reference>
<comment type="pathway">
    <text evidence="1 7">Cofactor biosynthesis; adenosylcobalamin biosynthesis.</text>
</comment>
<evidence type="ECO:0000256" key="4">
    <source>
        <dbReference type="ARBA" id="ARBA00022573"/>
    </source>
</evidence>
<feature type="active site" evidence="7">
    <location>
        <position position="434"/>
    </location>
</feature>
<dbReference type="InterPro" id="IPR011698">
    <property type="entry name" value="GATase_3"/>
</dbReference>
<dbReference type="SUPFAM" id="SSF52317">
    <property type="entry name" value="Class I glutamine amidotransferase-like"/>
    <property type="match status" value="1"/>
</dbReference>
<feature type="domain" description="CobQ/CobB/MinD/ParA nucleotide binding" evidence="8">
    <location>
        <begin position="11"/>
        <end position="243"/>
    </location>
</feature>
<dbReference type="GO" id="GO:0009236">
    <property type="term" value="P:cobalamin biosynthetic process"/>
    <property type="evidence" value="ECO:0007669"/>
    <property type="project" value="UniProtKB-UniRule"/>
</dbReference>
<proteinExistence type="inferred from homology"/>
<organism evidence="10 11">
    <name type="scientific">Tranquillimonas alkanivorans</name>
    <dbReference type="NCBI Taxonomy" id="441119"/>
    <lineage>
        <taxon>Bacteria</taxon>
        <taxon>Pseudomonadati</taxon>
        <taxon>Pseudomonadota</taxon>
        <taxon>Alphaproteobacteria</taxon>
        <taxon>Rhodobacterales</taxon>
        <taxon>Roseobacteraceae</taxon>
        <taxon>Tranquillimonas</taxon>
    </lineage>
</organism>
<accession>A0A1I5M304</accession>
<evidence type="ECO:0000256" key="7">
    <source>
        <dbReference type="HAMAP-Rule" id="MF_00028"/>
    </source>
</evidence>
<dbReference type="Gene3D" id="3.40.50.300">
    <property type="entry name" value="P-loop containing nucleotide triphosphate hydrolases"/>
    <property type="match status" value="1"/>
</dbReference>
<feature type="domain" description="CobB/CobQ-like glutamine amidotransferase" evidence="9">
    <location>
        <begin position="257"/>
        <end position="440"/>
    </location>
</feature>